<dbReference type="InterPro" id="IPR023214">
    <property type="entry name" value="HAD_sf"/>
</dbReference>
<sequence>MADDPRILLFDIDGTLVSTGGAGAEAWKRAFQDLHGIAADIGKYTDAGMTDPDVGAKTFEAVLHRAPTPHELALLLQRRLEHMPEAIAESEGYRVLPGAPERLRQLSRQGHLLGLITGNGDGAAFIKLSRGDLMRWFTFGAYASAGVDRAGIVRRAVERAEALLGRNVPNTEIYVIGDTPLDIQAAHAVGCTAIAVATGRYDAAALREAGADHVLATLEEELPIR</sequence>
<dbReference type="Gene3D" id="1.10.150.240">
    <property type="entry name" value="Putative phosphatase, domain 2"/>
    <property type="match status" value="1"/>
</dbReference>
<accession>A0A6J4RKQ0</accession>
<dbReference type="SUPFAM" id="SSF56784">
    <property type="entry name" value="HAD-like"/>
    <property type="match status" value="1"/>
</dbReference>
<dbReference type="EMBL" id="CADCVL010000173">
    <property type="protein sequence ID" value="CAA9475203.1"/>
    <property type="molecule type" value="Genomic_DNA"/>
</dbReference>
<dbReference type="PANTHER" id="PTHR43434:SF1">
    <property type="entry name" value="PHOSPHOGLYCOLATE PHOSPHATASE"/>
    <property type="match status" value="1"/>
</dbReference>
<protein>
    <recommendedName>
        <fullName evidence="2">HAD family hydrolase</fullName>
    </recommendedName>
</protein>
<name>A0A6J4RKQ0_9ACTN</name>
<dbReference type="SFLD" id="SFLDS00003">
    <property type="entry name" value="Haloacid_Dehalogenase"/>
    <property type="match status" value="1"/>
</dbReference>
<dbReference type="InterPro" id="IPR023198">
    <property type="entry name" value="PGP-like_dom2"/>
</dbReference>
<proteinExistence type="predicted"/>
<reference evidence="1" key="1">
    <citation type="submission" date="2020-02" db="EMBL/GenBank/DDBJ databases">
        <authorList>
            <person name="Meier V. D."/>
        </authorList>
    </citation>
    <scope>NUCLEOTIDE SEQUENCE</scope>
    <source>
        <strain evidence="1">AVDCRST_MAG65</strain>
    </source>
</reference>
<dbReference type="InterPro" id="IPR036412">
    <property type="entry name" value="HAD-like_sf"/>
</dbReference>
<dbReference type="Pfam" id="PF00702">
    <property type="entry name" value="Hydrolase"/>
    <property type="match status" value="1"/>
</dbReference>
<organism evidence="1">
    <name type="scientific">uncultured Solirubrobacteraceae bacterium</name>
    <dbReference type="NCBI Taxonomy" id="1162706"/>
    <lineage>
        <taxon>Bacteria</taxon>
        <taxon>Bacillati</taxon>
        <taxon>Actinomycetota</taxon>
        <taxon>Thermoleophilia</taxon>
        <taxon>Solirubrobacterales</taxon>
        <taxon>Solirubrobacteraceae</taxon>
        <taxon>environmental samples</taxon>
    </lineage>
</organism>
<dbReference type="PROSITE" id="PS01228">
    <property type="entry name" value="COF_1"/>
    <property type="match status" value="1"/>
</dbReference>
<dbReference type="Gene3D" id="3.40.50.1000">
    <property type="entry name" value="HAD superfamily/HAD-like"/>
    <property type="match status" value="1"/>
</dbReference>
<dbReference type="InterPro" id="IPR050155">
    <property type="entry name" value="HAD-like_hydrolase_sf"/>
</dbReference>
<dbReference type="AlphaFoldDB" id="A0A6J4RKQ0"/>
<dbReference type="GO" id="GO:0008967">
    <property type="term" value="F:phosphoglycolate phosphatase activity"/>
    <property type="evidence" value="ECO:0007669"/>
    <property type="project" value="TreeGrafter"/>
</dbReference>
<evidence type="ECO:0000313" key="1">
    <source>
        <dbReference type="EMBL" id="CAA9475203.1"/>
    </source>
</evidence>
<gene>
    <name evidence="1" type="ORF">AVDCRST_MAG65-1068</name>
</gene>
<dbReference type="PANTHER" id="PTHR43434">
    <property type="entry name" value="PHOSPHOGLYCOLATE PHOSPHATASE"/>
    <property type="match status" value="1"/>
</dbReference>
<dbReference type="SFLD" id="SFLDG01129">
    <property type="entry name" value="C1.5:_HAD__Beta-PGM__Phosphata"/>
    <property type="match status" value="1"/>
</dbReference>
<dbReference type="GO" id="GO:0006281">
    <property type="term" value="P:DNA repair"/>
    <property type="evidence" value="ECO:0007669"/>
    <property type="project" value="TreeGrafter"/>
</dbReference>
<evidence type="ECO:0008006" key="2">
    <source>
        <dbReference type="Google" id="ProtNLM"/>
    </source>
</evidence>